<dbReference type="EMBL" id="JANJQO010001536">
    <property type="protein sequence ID" value="KAJ2970440.1"/>
    <property type="molecule type" value="Genomic_DNA"/>
</dbReference>
<name>A0ACC1MTX1_9HYPO</name>
<reference evidence="1" key="1">
    <citation type="submission" date="2022-08" db="EMBL/GenBank/DDBJ databases">
        <title>Genome Sequence of Lecanicillium fungicola.</title>
        <authorList>
            <person name="Buettner E."/>
        </authorList>
    </citation>
    <scope>NUCLEOTIDE SEQUENCE</scope>
    <source>
        <strain evidence="1">Babe33</strain>
    </source>
</reference>
<organism evidence="1 2">
    <name type="scientific">Zarea fungicola</name>
    <dbReference type="NCBI Taxonomy" id="93591"/>
    <lineage>
        <taxon>Eukaryota</taxon>
        <taxon>Fungi</taxon>
        <taxon>Dikarya</taxon>
        <taxon>Ascomycota</taxon>
        <taxon>Pezizomycotina</taxon>
        <taxon>Sordariomycetes</taxon>
        <taxon>Hypocreomycetidae</taxon>
        <taxon>Hypocreales</taxon>
        <taxon>Cordycipitaceae</taxon>
        <taxon>Zarea</taxon>
    </lineage>
</organism>
<protein>
    <submittedName>
        <fullName evidence="1">Uncharacterized protein</fullName>
    </submittedName>
</protein>
<comment type="caution">
    <text evidence="1">The sequence shown here is derived from an EMBL/GenBank/DDBJ whole genome shotgun (WGS) entry which is preliminary data.</text>
</comment>
<proteinExistence type="predicted"/>
<keyword evidence="2" id="KW-1185">Reference proteome</keyword>
<dbReference type="Proteomes" id="UP001143910">
    <property type="component" value="Unassembled WGS sequence"/>
</dbReference>
<evidence type="ECO:0000313" key="2">
    <source>
        <dbReference type="Proteomes" id="UP001143910"/>
    </source>
</evidence>
<accession>A0ACC1MTX1</accession>
<gene>
    <name evidence="1" type="ORF">NQ176_g8186</name>
</gene>
<evidence type="ECO:0000313" key="1">
    <source>
        <dbReference type="EMBL" id="KAJ2970440.1"/>
    </source>
</evidence>
<sequence>MAHHKPAREDYTVGWVCALPVELAAAKEMLDEEYETEQYNGVIYTLGRIGHHKVAMAGLPGGQTGTVSASVVAGRMMEAFKSIRFGLMVGIGGGVPSYEPSMRLGDVVVAKPNNIHGGVVQYDFGKSTPSGFERTGHLNSPPTILLNAVTELQANYMRGRGKLPQYLVKLKRLPNFVREAAGEDVLFDGSYDHAGGGDCRNCSKDHQLNRTAREQEVVIHYGTIASGNQVMRSGVERDRISSELGGVLCFEMEAAGLMNSFPCVVIRGICDYSDSHKNKSWQPYAAGTAAACAKELLSVIPPDEVAEARRAKLVITSYEFLPLLYENGSNYEDSKARNRERVPGTCEWFASHSLFKHWNSSSHHNKAGLLYVTADPGCGKSVLCRYLIDEVLPEANRNVCYFFFKEDFESQRRVLTALCSLLHQIFLSNKSFLSDDILQVYAERGKKFFQSFENLWKIFLLVSQRQETICVLDALDECQDDDRKQLIDAVASACNDDLSGGTKSGFRPKFLISSRPYEYLRAHLFRHVTARIASIHLEGDRGQAADAISEEIQLVLNSRIEETAIIFNLEPDEKTLMMEHLGSVPNRTYLWITLIFDGLLDRKLGLCKADIMSLSRDLPQSLNDAYENILNKSPDLDKARKLLRIVVGATRALSLSEMAVALAIDDANTMATASERIVPRARIREHIRSLCGLFTIVIDDRVYLLHQTAREFLIQKEDAVVPVGAGWQETQVQREATIAYTWKYSISLADANMVLAGICCLYLVSELMMEDDSLLAYAGLHWANHFNQAPKAFQNDMANVALDLCLPSRIINRWARWYNETHSISLPKSPLCLSSTLGIEPVVRLFLTQMGVGLERPSGHSSLVQALKYYEQRDSPSFQGDCRAAFFMAATCGHVPVVQLLLNYGFTVDTRDYKGRTPLSYAAMSGSLPMAKFLLQNNAEVDANDRYGRSPLSFAAHGGHYSIAKLLLDLGGADSHRRDSKQTSPLMYAATRGHDRVVTLLLQKAEEGSFARGESIRGALECACHAGQLTTVKLLLRYHESHPLSFTLGPSALVSAARGQCKAILELLLRTRQCRFNPEGERSPEPLRIAAENGDCDIVQLLLDEGDDTFDMQDENGVRAASLAAMYGHGHVVKLLLQYGASPDFVNVPDDSYDGQTPLCSASRHGFTEVVKILIGLDQVKVNVVDKQGWTPLLHASAQGHDEVVELLLTAPHINVEAADENCRTSLSYAAGMGHDTMVRRLLERGRANVQSLDKCGRPPLFHAAMSGHDAVVTSLVKIGKADVYWQDSYSGGTALLYASKNGHAAVVRVLLQHGAANIDTIDEYARSALSYAAENGQKSIVNLLLKLAKPDVDLCDVFGQTPRSYATQNGHAAIAELLQHYSA</sequence>